<evidence type="ECO:0000259" key="12">
    <source>
        <dbReference type="PROSITE" id="PS51898"/>
    </source>
</evidence>
<dbReference type="PANTHER" id="PTHR30349:SF81">
    <property type="entry name" value="TYROSINE RECOMBINASE XERC"/>
    <property type="match status" value="1"/>
</dbReference>
<organism evidence="14 15">
    <name type="scientific">Anaeromyxobacter dehalogenans (strain 2CP-C)</name>
    <dbReference type="NCBI Taxonomy" id="290397"/>
    <lineage>
        <taxon>Bacteria</taxon>
        <taxon>Pseudomonadati</taxon>
        <taxon>Myxococcota</taxon>
        <taxon>Myxococcia</taxon>
        <taxon>Myxococcales</taxon>
        <taxon>Cystobacterineae</taxon>
        <taxon>Anaeromyxobacteraceae</taxon>
        <taxon>Anaeromyxobacter</taxon>
    </lineage>
</organism>
<dbReference type="AlphaFoldDB" id="Q2IIH9"/>
<evidence type="ECO:0000256" key="8">
    <source>
        <dbReference type="ARBA" id="ARBA00023125"/>
    </source>
</evidence>
<dbReference type="SUPFAM" id="SSF47823">
    <property type="entry name" value="lambda integrase-like, N-terminal domain"/>
    <property type="match status" value="1"/>
</dbReference>
<dbReference type="InterPro" id="IPR011010">
    <property type="entry name" value="DNA_brk_join_enz"/>
</dbReference>
<protein>
    <recommendedName>
        <fullName evidence="3 11">Tyrosine recombinase XerD</fullName>
    </recommendedName>
</protein>
<keyword evidence="5 11" id="KW-0132">Cell division</keyword>
<dbReference type="NCBIfam" id="NF001399">
    <property type="entry name" value="PRK00283.1"/>
    <property type="match status" value="1"/>
</dbReference>
<dbReference type="NCBIfam" id="TIGR02225">
    <property type="entry name" value="recomb_XerD"/>
    <property type="match status" value="1"/>
</dbReference>
<dbReference type="Gene3D" id="1.10.150.130">
    <property type="match status" value="1"/>
</dbReference>
<dbReference type="eggNOG" id="COG4974">
    <property type="taxonomic scope" value="Bacteria"/>
</dbReference>
<feature type="active site" evidence="11">
    <location>
        <position position="165"/>
    </location>
</feature>
<evidence type="ECO:0000313" key="15">
    <source>
        <dbReference type="Proteomes" id="UP000001935"/>
    </source>
</evidence>
<dbReference type="PROSITE" id="PS51898">
    <property type="entry name" value="TYR_RECOMBINASE"/>
    <property type="match status" value="1"/>
</dbReference>
<proteinExistence type="inferred from homology"/>
<dbReference type="InterPro" id="IPR050090">
    <property type="entry name" value="Tyrosine_recombinase_XerCD"/>
</dbReference>
<reference evidence="14" key="1">
    <citation type="submission" date="2006-01" db="EMBL/GenBank/DDBJ databases">
        <title>Complete sequence of Anaeromyxobacter dehalogenans 2CP-C.</title>
        <authorList>
            <consortium name="US DOE Joint Genome Institute"/>
            <person name="Copeland A."/>
            <person name="Lucas S."/>
            <person name="Lapidus A."/>
            <person name="Barry K."/>
            <person name="Detter J.C."/>
            <person name="Glavina T."/>
            <person name="Hammon N."/>
            <person name="Israni S."/>
            <person name="Pitluck S."/>
            <person name="Brettin T."/>
            <person name="Bruce D."/>
            <person name="Han C."/>
            <person name="Tapia R."/>
            <person name="Gilna P."/>
            <person name="Kiss H."/>
            <person name="Schmutz J."/>
            <person name="Larimer F."/>
            <person name="Land M."/>
            <person name="Kyrpides N."/>
            <person name="Anderson I."/>
            <person name="Sanford R.A."/>
            <person name="Ritalahti K.M."/>
            <person name="Thomas H.S."/>
            <person name="Kirby J.R."/>
            <person name="Zhulin I.B."/>
            <person name="Loeffler F.E."/>
            <person name="Richardson P."/>
        </authorList>
    </citation>
    <scope>NUCLEOTIDE SEQUENCE</scope>
    <source>
        <strain evidence="14">2CP-C</strain>
    </source>
</reference>
<comment type="subcellular location">
    <subcellularLocation>
        <location evidence="1 11">Cytoplasm</location>
    </subcellularLocation>
</comment>
<evidence type="ECO:0000256" key="9">
    <source>
        <dbReference type="ARBA" id="ARBA00023172"/>
    </source>
</evidence>
<keyword evidence="8 11" id="KW-0238">DNA-binding</keyword>
<dbReference type="KEGG" id="ade:Adeh_1687"/>
<keyword evidence="7 11" id="KW-0229">DNA integration</keyword>
<dbReference type="NCBIfam" id="NF040815">
    <property type="entry name" value="recomb_XerA_Arch"/>
    <property type="match status" value="1"/>
</dbReference>
<sequence length="314" mass="35000">MLRELDAGRRGAIVGAMSALEPALDLFLAHVRVEKGLAENSVEAYGRDLRRYLEHLDELGVDAWERVGRSEIQAHLAELVRRGLSPRSQARALSAIRSLHRLLAAERVTSADPSDEIESPRPGRRLPGLLSHDEVDRLLAAPDVRSAAGIRDRAMLELLYATGLRVSELVSLQLNDVNLETRVLVARGKGDKERIVPVGAPAADAVKAYLAVARERLLHGRRSKDLFVTPRGGRMTRQGFAKILDRCARRAGIRRRISPHKLRHSFATHLLEGGADLRAVQEMLGHADVSTTQIYTHVDRTHVKRLYDRFHPRA</sequence>
<comment type="subunit">
    <text evidence="11">Forms a cyclic heterotetrameric complex composed of two molecules of XerC and two molecules of XerD.</text>
</comment>
<dbReference type="GO" id="GO:0003677">
    <property type="term" value="F:DNA binding"/>
    <property type="evidence" value="ECO:0007669"/>
    <property type="project" value="UniProtKB-UniRule"/>
</dbReference>
<dbReference type="GO" id="GO:0009037">
    <property type="term" value="F:tyrosine-based site-specific recombinase activity"/>
    <property type="evidence" value="ECO:0007669"/>
    <property type="project" value="UniProtKB-UniRule"/>
</dbReference>
<feature type="active site" evidence="11">
    <location>
        <position position="189"/>
    </location>
</feature>
<feature type="active site" evidence="11">
    <location>
        <position position="286"/>
    </location>
</feature>
<feature type="active site" evidence="11">
    <location>
        <position position="263"/>
    </location>
</feature>
<dbReference type="GO" id="GO:0006313">
    <property type="term" value="P:DNA transposition"/>
    <property type="evidence" value="ECO:0007669"/>
    <property type="project" value="UniProtKB-UniRule"/>
</dbReference>
<dbReference type="PROSITE" id="PS51900">
    <property type="entry name" value="CB"/>
    <property type="match status" value="1"/>
</dbReference>
<evidence type="ECO:0000313" key="14">
    <source>
        <dbReference type="EMBL" id="ABC81460.1"/>
    </source>
</evidence>
<dbReference type="HOGENOM" id="CLU_027562_9_6_7"/>
<evidence type="ECO:0000256" key="3">
    <source>
        <dbReference type="ARBA" id="ARBA00015810"/>
    </source>
</evidence>
<comment type="function">
    <text evidence="11">Site-specific tyrosine recombinase, which acts by catalyzing the cutting and rejoining of the recombining DNA molecules. The XerC-XerD complex is essential to convert dimers of the bacterial chromosome into monomers to permit their segregation at cell division. It also contributes to the segregational stability of plasmids.</text>
</comment>
<keyword evidence="9 11" id="KW-0233">DNA recombination</keyword>
<evidence type="ECO:0000256" key="4">
    <source>
        <dbReference type="ARBA" id="ARBA00022490"/>
    </source>
</evidence>
<feature type="active site" evidence="11">
    <location>
        <position position="260"/>
    </location>
</feature>
<evidence type="ECO:0000256" key="6">
    <source>
        <dbReference type="ARBA" id="ARBA00022829"/>
    </source>
</evidence>
<accession>Q2IIH9</accession>
<dbReference type="InterPro" id="IPR002104">
    <property type="entry name" value="Integrase_catalytic"/>
</dbReference>
<dbReference type="GO" id="GO:0005737">
    <property type="term" value="C:cytoplasm"/>
    <property type="evidence" value="ECO:0007669"/>
    <property type="project" value="UniProtKB-SubCell"/>
</dbReference>
<dbReference type="InterPro" id="IPR010998">
    <property type="entry name" value="Integrase_recombinase_N"/>
</dbReference>
<evidence type="ECO:0000256" key="1">
    <source>
        <dbReference type="ARBA" id="ARBA00004496"/>
    </source>
</evidence>
<keyword evidence="6 11" id="KW-0159">Chromosome partition</keyword>
<dbReference type="HAMAP" id="MF_01808">
    <property type="entry name" value="Recomb_XerC_XerD"/>
    <property type="match status" value="1"/>
</dbReference>
<feature type="active site" description="O-(3'-phospho-DNA)-tyrosine intermediate" evidence="11">
    <location>
        <position position="295"/>
    </location>
</feature>
<feature type="domain" description="Tyr recombinase" evidence="12">
    <location>
        <begin position="125"/>
        <end position="308"/>
    </location>
</feature>
<dbReference type="PANTHER" id="PTHR30349">
    <property type="entry name" value="PHAGE INTEGRASE-RELATED"/>
    <property type="match status" value="1"/>
</dbReference>
<dbReference type="SUPFAM" id="SSF56349">
    <property type="entry name" value="DNA breaking-rejoining enzymes"/>
    <property type="match status" value="1"/>
</dbReference>
<dbReference type="InterPro" id="IPR023009">
    <property type="entry name" value="Tyrosine_recombinase_XerC/XerD"/>
</dbReference>
<evidence type="ECO:0000256" key="7">
    <source>
        <dbReference type="ARBA" id="ARBA00022908"/>
    </source>
</evidence>
<dbReference type="Gene3D" id="1.10.443.10">
    <property type="entry name" value="Intergrase catalytic core"/>
    <property type="match status" value="1"/>
</dbReference>
<evidence type="ECO:0000256" key="10">
    <source>
        <dbReference type="ARBA" id="ARBA00023306"/>
    </source>
</evidence>
<dbReference type="HAMAP" id="MF_01807">
    <property type="entry name" value="Recomb_XerD"/>
    <property type="match status" value="1"/>
</dbReference>
<dbReference type="InterPro" id="IPR013762">
    <property type="entry name" value="Integrase-like_cat_sf"/>
</dbReference>
<comment type="similarity">
    <text evidence="2 11">Belongs to the 'phage' integrase family. XerD subfamily.</text>
</comment>
<dbReference type="Proteomes" id="UP000001935">
    <property type="component" value="Chromosome"/>
</dbReference>
<keyword evidence="4 11" id="KW-0963">Cytoplasm</keyword>
<dbReference type="Pfam" id="PF02899">
    <property type="entry name" value="Phage_int_SAM_1"/>
    <property type="match status" value="1"/>
</dbReference>
<dbReference type="InterPro" id="IPR004107">
    <property type="entry name" value="Integrase_SAM-like_N"/>
</dbReference>
<dbReference type="STRING" id="290397.Adeh_1687"/>
<evidence type="ECO:0000259" key="13">
    <source>
        <dbReference type="PROSITE" id="PS51900"/>
    </source>
</evidence>
<dbReference type="InterPro" id="IPR044068">
    <property type="entry name" value="CB"/>
</dbReference>
<feature type="domain" description="Core-binding (CB)" evidence="13">
    <location>
        <begin position="18"/>
        <end position="104"/>
    </location>
</feature>
<gene>
    <name evidence="11" type="primary">xerD</name>
    <name evidence="14" type="ordered locus">Adeh_1687</name>
</gene>
<dbReference type="GO" id="GO:0007059">
    <property type="term" value="P:chromosome segregation"/>
    <property type="evidence" value="ECO:0007669"/>
    <property type="project" value="UniProtKB-UniRule"/>
</dbReference>
<dbReference type="InterPro" id="IPR011932">
    <property type="entry name" value="Recomb_XerD"/>
</dbReference>
<keyword evidence="10 11" id="KW-0131">Cell cycle</keyword>
<evidence type="ECO:0000256" key="5">
    <source>
        <dbReference type="ARBA" id="ARBA00022618"/>
    </source>
</evidence>
<dbReference type="Pfam" id="PF00589">
    <property type="entry name" value="Phage_integrase"/>
    <property type="match status" value="1"/>
</dbReference>
<name>Q2IIH9_ANADE</name>
<dbReference type="EMBL" id="CP000251">
    <property type="protein sequence ID" value="ABC81460.1"/>
    <property type="molecule type" value="Genomic_DNA"/>
</dbReference>
<evidence type="ECO:0000256" key="2">
    <source>
        <dbReference type="ARBA" id="ARBA00010450"/>
    </source>
</evidence>
<dbReference type="CDD" id="cd00798">
    <property type="entry name" value="INT_XerDC_C"/>
    <property type="match status" value="1"/>
</dbReference>
<evidence type="ECO:0000256" key="11">
    <source>
        <dbReference type="HAMAP-Rule" id="MF_01807"/>
    </source>
</evidence>
<dbReference type="GO" id="GO:0051301">
    <property type="term" value="P:cell division"/>
    <property type="evidence" value="ECO:0007669"/>
    <property type="project" value="UniProtKB-KW"/>
</dbReference>